<sequence>IIYIMPLLNQRWGLFDAYGDSSGVKALTVTSPFGLMHMTESYVRNLWWPILIIIVTSCLVALFAFYLGVRRDLGEGLISARLGRQEASALLKNPLALSIRLIRGTAIAWAAVLFVLCAVLGSLFGELETMIGENTSLTAFYSNLDFTIVEEFLTMLTGIMAIISTVAAVSFLMRLRIEERNMRTEHLLARAVARSELLASAYIPAMILPVFLIALGTLSLWGLASATVEDVPSAATFFSASMSYLPAIWTMVGLTSALIGMFPKAAGAAFGYLGYCFFAQFTVMMFGLPEWLEVLSPFAYIPKIPVESMKWGGLVVLTVIAAVLSVLGFIWYRKRDAVFY</sequence>
<keyword evidence="1" id="KW-1133">Transmembrane helix</keyword>
<feature type="transmembrane region" description="Helical" evidence="1">
    <location>
        <begin position="46"/>
        <end position="69"/>
    </location>
</feature>
<feature type="transmembrane region" description="Helical" evidence="1">
    <location>
        <begin position="244"/>
        <end position="262"/>
    </location>
</feature>
<keyword evidence="1" id="KW-0812">Transmembrane</keyword>
<accession>A0A2K2F7E9</accession>
<keyword evidence="1" id="KW-0472">Membrane</keyword>
<protein>
    <recommendedName>
        <fullName evidence="4">ABC transporter permease</fullName>
    </recommendedName>
</protein>
<comment type="caution">
    <text evidence="2">The sequence shown here is derived from an EMBL/GenBank/DDBJ whole genome shotgun (WGS) entry which is preliminary data.</text>
</comment>
<reference evidence="2 3" key="1">
    <citation type="submission" date="2017-06" db="EMBL/GenBank/DDBJ databases">
        <title>Investigating the central metabolism of Clostridium thermosuccinogenes.</title>
        <authorList>
            <person name="Koendjbiharie J.G."/>
            <person name="van Kranenburg R."/>
        </authorList>
    </citation>
    <scope>NUCLEOTIDE SEQUENCE [LARGE SCALE GENOMIC DNA]</scope>
    <source>
        <strain evidence="2 3">DSM 5806</strain>
    </source>
</reference>
<dbReference type="EMBL" id="NIOJ01000093">
    <property type="protein sequence ID" value="PNT94698.1"/>
    <property type="molecule type" value="Genomic_DNA"/>
</dbReference>
<proteinExistence type="predicted"/>
<feature type="transmembrane region" description="Helical" evidence="1">
    <location>
        <begin position="269"/>
        <end position="291"/>
    </location>
</feature>
<feature type="transmembrane region" description="Helical" evidence="1">
    <location>
        <begin position="197"/>
        <end position="224"/>
    </location>
</feature>
<evidence type="ECO:0000256" key="1">
    <source>
        <dbReference type="SAM" id="Phobius"/>
    </source>
</evidence>
<dbReference type="RefSeq" id="WP_338108986.1">
    <property type="nucleotide sequence ID" value="NZ_NIOJ01000093.1"/>
</dbReference>
<feature type="transmembrane region" description="Helical" evidence="1">
    <location>
        <begin position="101"/>
        <end position="124"/>
    </location>
</feature>
<feature type="transmembrane region" description="Helical" evidence="1">
    <location>
        <begin position="152"/>
        <end position="177"/>
    </location>
</feature>
<keyword evidence="3" id="KW-1185">Reference proteome</keyword>
<evidence type="ECO:0008006" key="4">
    <source>
        <dbReference type="Google" id="ProtNLM"/>
    </source>
</evidence>
<name>A0A2K2F7E9_9CLOT</name>
<evidence type="ECO:0000313" key="2">
    <source>
        <dbReference type="EMBL" id="PNT94698.1"/>
    </source>
</evidence>
<dbReference type="AlphaFoldDB" id="A0A2K2F7E9"/>
<evidence type="ECO:0000313" key="3">
    <source>
        <dbReference type="Proteomes" id="UP000236151"/>
    </source>
</evidence>
<feature type="transmembrane region" description="Helical" evidence="1">
    <location>
        <begin position="311"/>
        <end position="332"/>
    </location>
</feature>
<feature type="non-terminal residue" evidence="2">
    <location>
        <position position="1"/>
    </location>
</feature>
<gene>
    <name evidence="2" type="ORF">CDQ84_18455</name>
</gene>
<organism evidence="2 3">
    <name type="scientific">Clostridium thermosuccinogenes</name>
    <dbReference type="NCBI Taxonomy" id="84032"/>
    <lineage>
        <taxon>Bacteria</taxon>
        <taxon>Bacillati</taxon>
        <taxon>Bacillota</taxon>
        <taxon>Clostridia</taxon>
        <taxon>Eubacteriales</taxon>
        <taxon>Clostridiaceae</taxon>
        <taxon>Clostridium</taxon>
    </lineage>
</organism>
<dbReference type="Proteomes" id="UP000236151">
    <property type="component" value="Unassembled WGS sequence"/>
</dbReference>